<evidence type="ECO:0000256" key="7">
    <source>
        <dbReference type="ARBA" id="ARBA00023170"/>
    </source>
</evidence>
<organism evidence="11 12">
    <name type="scientific">Adineta steineri</name>
    <dbReference type="NCBI Taxonomy" id="433720"/>
    <lineage>
        <taxon>Eukaryota</taxon>
        <taxon>Metazoa</taxon>
        <taxon>Spiralia</taxon>
        <taxon>Gnathifera</taxon>
        <taxon>Rotifera</taxon>
        <taxon>Eurotatoria</taxon>
        <taxon>Bdelloidea</taxon>
        <taxon>Adinetida</taxon>
        <taxon>Adinetidae</taxon>
        <taxon>Adineta</taxon>
    </lineage>
</organism>
<dbReference type="PROSITE" id="PS51030">
    <property type="entry name" value="NUCLEAR_REC_DBD_2"/>
    <property type="match status" value="1"/>
</dbReference>
<evidence type="ECO:0000256" key="5">
    <source>
        <dbReference type="ARBA" id="ARBA00023125"/>
    </source>
</evidence>
<dbReference type="GO" id="GO:0000978">
    <property type="term" value="F:RNA polymerase II cis-regulatory region sequence-specific DNA binding"/>
    <property type="evidence" value="ECO:0007669"/>
    <property type="project" value="TreeGrafter"/>
</dbReference>
<dbReference type="SUPFAM" id="SSF48508">
    <property type="entry name" value="Nuclear receptor ligand-binding domain"/>
    <property type="match status" value="1"/>
</dbReference>
<dbReference type="PANTHER" id="PTHR24082">
    <property type="entry name" value="NUCLEAR HORMONE RECEPTOR"/>
    <property type="match status" value="1"/>
</dbReference>
<evidence type="ECO:0000256" key="3">
    <source>
        <dbReference type="ARBA" id="ARBA00022833"/>
    </source>
</evidence>
<evidence type="ECO:0000313" key="11">
    <source>
        <dbReference type="EMBL" id="CAF0713606.1"/>
    </source>
</evidence>
<dbReference type="PRINTS" id="PR00047">
    <property type="entry name" value="STROIDFINGER"/>
</dbReference>
<dbReference type="GO" id="GO:0045944">
    <property type="term" value="P:positive regulation of transcription by RNA polymerase II"/>
    <property type="evidence" value="ECO:0007669"/>
    <property type="project" value="TreeGrafter"/>
</dbReference>
<feature type="domain" description="NR LBD" evidence="10">
    <location>
        <begin position="188"/>
        <end position="429"/>
    </location>
</feature>
<dbReference type="PROSITE" id="PS00031">
    <property type="entry name" value="NUCLEAR_REC_DBD_1"/>
    <property type="match status" value="1"/>
</dbReference>
<evidence type="ECO:0000259" key="9">
    <source>
        <dbReference type="PROSITE" id="PS51030"/>
    </source>
</evidence>
<dbReference type="Gene3D" id="3.30.50.10">
    <property type="entry name" value="Erythroid Transcription Factor GATA-1, subunit A"/>
    <property type="match status" value="1"/>
</dbReference>
<accession>A0A813M8L0</accession>
<dbReference type="GO" id="GO:0000122">
    <property type="term" value="P:negative regulation of transcription by RNA polymerase II"/>
    <property type="evidence" value="ECO:0007669"/>
    <property type="project" value="TreeGrafter"/>
</dbReference>
<keyword evidence="7" id="KW-0675">Receptor</keyword>
<dbReference type="PROSITE" id="PS51843">
    <property type="entry name" value="NR_LBD"/>
    <property type="match status" value="1"/>
</dbReference>
<dbReference type="AlphaFoldDB" id="A0A813M8L0"/>
<keyword evidence="1" id="KW-0479">Metal-binding</keyword>
<dbReference type="InterPro" id="IPR000536">
    <property type="entry name" value="Nucl_hrmn_rcpt_lig-bd"/>
</dbReference>
<name>A0A813M8L0_9BILA</name>
<dbReference type="Gene3D" id="1.10.565.10">
    <property type="entry name" value="Retinoid X Receptor"/>
    <property type="match status" value="1"/>
</dbReference>
<dbReference type="GO" id="GO:0008270">
    <property type="term" value="F:zinc ion binding"/>
    <property type="evidence" value="ECO:0007669"/>
    <property type="project" value="UniProtKB-KW"/>
</dbReference>
<keyword evidence="8" id="KW-0539">Nucleus</keyword>
<dbReference type="InterPro" id="IPR050234">
    <property type="entry name" value="Nuclear_hormone_rcpt_NR1"/>
</dbReference>
<dbReference type="Pfam" id="PF00105">
    <property type="entry name" value="zf-C4"/>
    <property type="match status" value="1"/>
</dbReference>
<feature type="domain" description="Nuclear receptor" evidence="9">
    <location>
        <begin position="66"/>
        <end position="142"/>
    </location>
</feature>
<keyword evidence="6" id="KW-0804">Transcription</keyword>
<evidence type="ECO:0000256" key="2">
    <source>
        <dbReference type="ARBA" id="ARBA00022771"/>
    </source>
</evidence>
<keyword evidence="4" id="KW-0805">Transcription regulation</keyword>
<dbReference type="InterPro" id="IPR035500">
    <property type="entry name" value="NHR-like_dom_sf"/>
</dbReference>
<reference evidence="11" key="1">
    <citation type="submission" date="2021-02" db="EMBL/GenBank/DDBJ databases">
        <authorList>
            <person name="Nowell W R."/>
        </authorList>
    </citation>
    <scope>NUCLEOTIDE SEQUENCE</scope>
</reference>
<comment type="caution">
    <text evidence="11">The sequence shown here is derived from an EMBL/GenBank/DDBJ whole genome shotgun (WGS) entry which is preliminary data.</text>
</comment>
<dbReference type="GO" id="GO:0004879">
    <property type="term" value="F:nuclear receptor activity"/>
    <property type="evidence" value="ECO:0007669"/>
    <property type="project" value="TreeGrafter"/>
</dbReference>
<keyword evidence="3" id="KW-0862">Zinc</keyword>
<protein>
    <recommendedName>
        <fullName evidence="13">Nuclear receptor domain-containing protein</fullName>
    </recommendedName>
</protein>
<evidence type="ECO:0000256" key="6">
    <source>
        <dbReference type="ARBA" id="ARBA00023163"/>
    </source>
</evidence>
<evidence type="ECO:0000256" key="1">
    <source>
        <dbReference type="ARBA" id="ARBA00022723"/>
    </source>
</evidence>
<evidence type="ECO:0008006" key="13">
    <source>
        <dbReference type="Google" id="ProtNLM"/>
    </source>
</evidence>
<dbReference type="Pfam" id="PF00104">
    <property type="entry name" value="Hormone_recep"/>
    <property type="match status" value="1"/>
</dbReference>
<dbReference type="InterPro" id="IPR001628">
    <property type="entry name" value="Znf_hrmn_rcpt"/>
</dbReference>
<dbReference type="EMBL" id="CAJNOE010000002">
    <property type="protein sequence ID" value="CAF0713606.1"/>
    <property type="molecule type" value="Genomic_DNA"/>
</dbReference>
<dbReference type="PANTHER" id="PTHR24082:SF283">
    <property type="entry name" value="NUCLEAR HORMONE RECEPTOR HR96"/>
    <property type="match status" value="1"/>
</dbReference>
<evidence type="ECO:0000256" key="4">
    <source>
        <dbReference type="ARBA" id="ARBA00023015"/>
    </source>
</evidence>
<evidence type="ECO:0000256" key="8">
    <source>
        <dbReference type="ARBA" id="ARBA00023242"/>
    </source>
</evidence>
<proteinExistence type="predicted"/>
<dbReference type="GO" id="GO:0030154">
    <property type="term" value="P:cell differentiation"/>
    <property type="evidence" value="ECO:0007669"/>
    <property type="project" value="TreeGrafter"/>
</dbReference>
<keyword evidence="5" id="KW-0238">DNA-binding</keyword>
<keyword evidence="2" id="KW-0863">Zinc-finger</keyword>
<dbReference type="SMART" id="SM00399">
    <property type="entry name" value="ZnF_C4"/>
    <property type="match status" value="1"/>
</dbReference>
<evidence type="ECO:0000313" key="12">
    <source>
        <dbReference type="Proteomes" id="UP000663860"/>
    </source>
</evidence>
<dbReference type="SUPFAM" id="SSF57716">
    <property type="entry name" value="Glucocorticoid receptor-like (DNA-binding domain)"/>
    <property type="match status" value="1"/>
</dbReference>
<evidence type="ECO:0000259" key="10">
    <source>
        <dbReference type="PROSITE" id="PS51843"/>
    </source>
</evidence>
<dbReference type="InterPro" id="IPR013088">
    <property type="entry name" value="Znf_NHR/GATA"/>
</dbReference>
<dbReference type="Proteomes" id="UP000663860">
    <property type="component" value="Unassembled WGS sequence"/>
</dbReference>
<sequence>MDNENKMIILTSNEDLINQLSANKIPDTHTINFNYLNNLSQLNSKIDKLYEKLIDSSVKNSNKFNDRICVICGNVAIGYNYDVLTCASCRIFFYRNQNQRNKLKCLLRQGQCSVDYKHDRKCPRCRLDRCFQVGMRKDLRINHQQKQNISSKSLSQPTHTTDNLMMDMVKEDDIILICDNKNELLSVEDLLIIENIRSSFVLIFQDHNIQCSCVDISNRICALVSWSQFASRNILDSINFFRKINQFEQLNIDDRFILIKYNIFLLFLILKCFYFKPSNDCCSYDNNQLAEKHRQFFLLCGDSYGIRDMFVNLIHSLVKITEQDPIFLSFLLIILLFSQGLSMNENEPTLKDSLIVNQFQSYYIELLWKYLINKQGEIKTWKCFTHLITIIIRIQSVGKIIREFFRIQSITSDVMDQIEPLMHTLLLIQ</sequence>
<gene>
    <name evidence="11" type="ORF">IZO911_LOCUS459</name>
</gene>